<dbReference type="InterPro" id="IPR056125">
    <property type="entry name" value="DUF7708"/>
</dbReference>
<dbReference type="OrthoDB" id="61900at2759"/>
<reference evidence="2" key="1">
    <citation type="submission" date="2021-07" db="EMBL/GenBank/DDBJ databases">
        <authorList>
            <person name="Durling M."/>
        </authorList>
    </citation>
    <scope>NUCLEOTIDE SEQUENCE</scope>
</reference>
<evidence type="ECO:0000313" key="2">
    <source>
        <dbReference type="EMBL" id="CAG8959783.1"/>
    </source>
</evidence>
<organism evidence="2 3">
    <name type="scientific">Hymenoscyphus fraxineus</name>
    <dbReference type="NCBI Taxonomy" id="746836"/>
    <lineage>
        <taxon>Eukaryota</taxon>
        <taxon>Fungi</taxon>
        <taxon>Dikarya</taxon>
        <taxon>Ascomycota</taxon>
        <taxon>Pezizomycotina</taxon>
        <taxon>Leotiomycetes</taxon>
        <taxon>Helotiales</taxon>
        <taxon>Helotiaceae</taxon>
        <taxon>Hymenoscyphus</taxon>
    </lineage>
</organism>
<dbReference type="AlphaFoldDB" id="A0A9N9PYB2"/>
<sequence>MSIIESQLAIANSEVGTLSSWYLDPAGRTSDNCSFDPTRELFNEALNLFKTELSKDPSKVQWLVDTKAGNLSEILFSINTAKTQYEERKKGSVARKSLSNLAEKIHHYGSIMDVLVQHHPEYASLAWGAMKVLLVGVVNHEKLLCRLSQGLCQISDVLPRLELTVRLFPNRAIRAAIVSTYAYILKFLIRALRWFKESKISHAIHSITRPSELRYDDLIEKIQYLSRNIAELAAASSQAELRDMHILQQKFISNQVGFQNEQRQFQATQVEFSTEIRNELHGWDSVESKLNFLSNAMLELRELMVAQQVLHSSSEITIKHEVPKAQLAEILPFFISSSDKSLPDPETVFQSSLILRNQRRRRIATNGPPFWLQPKIQSWNQSQTSSLIMVKGTRKSRFHLQNFLTDSISQLLDRSIPVIWTITAGLGYQDDTLHFTTIDLLKGVVSQAIKLNTSLHNDAFLSQHIERDSDAVREADYFNILASIVQSIPLVYIFIDVELISFSSADSEEADFTIPKHFLELFSELKKRGINTVIKVILVSYGSSVFMELPRIEERELVVPLANTSKKATKRLAIRNKNSRGGRLGKRGGSMVFAS</sequence>
<gene>
    <name evidence="2" type="ORF">HYFRA_00001690</name>
</gene>
<dbReference type="Pfam" id="PF24809">
    <property type="entry name" value="DUF7708"/>
    <property type="match status" value="1"/>
</dbReference>
<evidence type="ECO:0000259" key="1">
    <source>
        <dbReference type="Pfam" id="PF24809"/>
    </source>
</evidence>
<proteinExistence type="predicted"/>
<evidence type="ECO:0000313" key="3">
    <source>
        <dbReference type="Proteomes" id="UP000696280"/>
    </source>
</evidence>
<accession>A0A9N9PYB2</accession>
<keyword evidence="3" id="KW-1185">Reference proteome</keyword>
<dbReference type="Proteomes" id="UP000696280">
    <property type="component" value="Unassembled WGS sequence"/>
</dbReference>
<dbReference type="EMBL" id="CAJVRL010000092">
    <property type="protein sequence ID" value="CAG8959783.1"/>
    <property type="molecule type" value="Genomic_DNA"/>
</dbReference>
<protein>
    <recommendedName>
        <fullName evidence="1">DUF7708 domain-containing protein</fullName>
    </recommendedName>
</protein>
<feature type="domain" description="DUF7708" evidence="1">
    <location>
        <begin position="97"/>
        <end position="241"/>
    </location>
</feature>
<name>A0A9N9PYB2_9HELO</name>
<comment type="caution">
    <text evidence="2">The sequence shown here is derived from an EMBL/GenBank/DDBJ whole genome shotgun (WGS) entry which is preliminary data.</text>
</comment>